<dbReference type="AlphaFoldDB" id="A0A814Z438"/>
<reference evidence="1" key="1">
    <citation type="submission" date="2021-02" db="EMBL/GenBank/DDBJ databases">
        <authorList>
            <person name="Nowell W R."/>
        </authorList>
    </citation>
    <scope>NUCLEOTIDE SEQUENCE</scope>
</reference>
<gene>
    <name evidence="1" type="ORF">GPM918_LOCUS25454</name>
    <name evidence="2" type="ORF">SRO942_LOCUS25460</name>
</gene>
<sequence>MMVDFIFIGGSPGSGKTTVSELIQQDKQWPLIDFGCLRVFHLDKQWSNQSELEEQMSFENLIFILKNYHRYSYKNVMVNDLRDERLEQLSKYLSHDQYRYLIITLVVSDDNLLKQRVLGPRDSGFRNFERAIECNRNIRQRSLCVHEHKLDNTNHTPRQTADQVLQIIDDFCLRNISDYHK</sequence>
<proteinExistence type="predicted"/>
<protein>
    <submittedName>
        <fullName evidence="1">Uncharacterized protein</fullName>
    </submittedName>
</protein>
<dbReference type="Gene3D" id="3.40.50.300">
    <property type="entry name" value="P-loop containing nucleotide triphosphate hydrolases"/>
    <property type="match status" value="1"/>
</dbReference>
<dbReference type="Proteomes" id="UP000663829">
    <property type="component" value="Unassembled WGS sequence"/>
</dbReference>
<evidence type="ECO:0000313" key="1">
    <source>
        <dbReference type="EMBL" id="CAF1236753.1"/>
    </source>
</evidence>
<evidence type="ECO:0000313" key="3">
    <source>
        <dbReference type="Proteomes" id="UP000663829"/>
    </source>
</evidence>
<accession>A0A814Z438</accession>
<dbReference type="SUPFAM" id="SSF52540">
    <property type="entry name" value="P-loop containing nucleoside triphosphate hydrolases"/>
    <property type="match status" value="1"/>
</dbReference>
<organism evidence="1 3">
    <name type="scientific">Didymodactylos carnosus</name>
    <dbReference type="NCBI Taxonomy" id="1234261"/>
    <lineage>
        <taxon>Eukaryota</taxon>
        <taxon>Metazoa</taxon>
        <taxon>Spiralia</taxon>
        <taxon>Gnathifera</taxon>
        <taxon>Rotifera</taxon>
        <taxon>Eurotatoria</taxon>
        <taxon>Bdelloidea</taxon>
        <taxon>Philodinida</taxon>
        <taxon>Philodinidae</taxon>
        <taxon>Didymodactylos</taxon>
    </lineage>
</organism>
<name>A0A814Z438_9BILA</name>
<dbReference type="EMBL" id="CAJOBC010009893">
    <property type="protein sequence ID" value="CAF3999097.1"/>
    <property type="molecule type" value="Genomic_DNA"/>
</dbReference>
<keyword evidence="3" id="KW-1185">Reference proteome</keyword>
<dbReference type="EMBL" id="CAJNOQ010009888">
    <property type="protein sequence ID" value="CAF1236753.1"/>
    <property type="molecule type" value="Genomic_DNA"/>
</dbReference>
<evidence type="ECO:0000313" key="2">
    <source>
        <dbReference type="EMBL" id="CAF3999097.1"/>
    </source>
</evidence>
<comment type="caution">
    <text evidence="1">The sequence shown here is derived from an EMBL/GenBank/DDBJ whole genome shotgun (WGS) entry which is preliminary data.</text>
</comment>
<dbReference type="Proteomes" id="UP000681722">
    <property type="component" value="Unassembled WGS sequence"/>
</dbReference>
<dbReference type="InterPro" id="IPR027417">
    <property type="entry name" value="P-loop_NTPase"/>
</dbReference>
<dbReference type="OrthoDB" id="9981124at2759"/>